<dbReference type="PANTHER" id="PTHR34788">
    <property type="entry name" value="F15I1.22"/>
    <property type="match status" value="1"/>
</dbReference>
<gene>
    <name evidence="2" type="ORF">CTI12_AA082040</name>
    <name evidence="1" type="ORF">CTI12_AA555100</name>
</gene>
<comment type="caution">
    <text evidence="1">The sequence shown here is derived from an EMBL/GenBank/DDBJ whole genome shotgun (WGS) entry which is preliminary data.</text>
</comment>
<dbReference type="EMBL" id="PKPP01000476">
    <property type="protein sequence ID" value="PWA92288.1"/>
    <property type="molecule type" value="Genomic_DNA"/>
</dbReference>
<evidence type="ECO:0000313" key="3">
    <source>
        <dbReference type="Proteomes" id="UP000245207"/>
    </source>
</evidence>
<keyword evidence="3" id="KW-1185">Reference proteome</keyword>
<evidence type="ECO:0000313" key="2">
    <source>
        <dbReference type="EMBL" id="PWA92288.1"/>
    </source>
</evidence>
<dbReference type="OrthoDB" id="1937329at2759"/>
<organism evidence="1 3">
    <name type="scientific">Artemisia annua</name>
    <name type="common">Sweet wormwood</name>
    <dbReference type="NCBI Taxonomy" id="35608"/>
    <lineage>
        <taxon>Eukaryota</taxon>
        <taxon>Viridiplantae</taxon>
        <taxon>Streptophyta</taxon>
        <taxon>Embryophyta</taxon>
        <taxon>Tracheophyta</taxon>
        <taxon>Spermatophyta</taxon>
        <taxon>Magnoliopsida</taxon>
        <taxon>eudicotyledons</taxon>
        <taxon>Gunneridae</taxon>
        <taxon>Pentapetalae</taxon>
        <taxon>asterids</taxon>
        <taxon>campanulids</taxon>
        <taxon>Asterales</taxon>
        <taxon>Asteraceae</taxon>
        <taxon>Asteroideae</taxon>
        <taxon>Anthemideae</taxon>
        <taxon>Artemisiinae</taxon>
        <taxon>Artemisia</taxon>
    </lineage>
</organism>
<protein>
    <submittedName>
        <fullName evidence="1">Uncharacterized protein</fullName>
    </submittedName>
</protein>
<dbReference type="EMBL" id="PKPP01013189">
    <property type="protein sequence ID" value="PWA41272.1"/>
    <property type="molecule type" value="Genomic_DNA"/>
</dbReference>
<dbReference type="Proteomes" id="UP000245207">
    <property type="component" value="Unassembled WGS sequence"/>
</dbReference>
<name>A0A2U1KX00_ARTAN</name>
<sequence>MDNTTVIISRTTSRPRIWPLRRRKKKVQTVRLGGRRQIFVRMIRKIRIKWMKMKQACTLKKLKEYYYSVLKDVIEAGGSFETFQQRLMMETSFAVPVLGLSFNTFQR</sequence>
<dbReference type="PANTHER" id="PTHR34788:SF4">
    <property type="entry name" value="F15I1.22"/>
    <property type="match status" value="1"/>
</dbReference>
<reference evidence="1 3" key="1">
    <citation type="journal article" date="2018" name="Mol. Plant">
        <title>The genome of Artemisia annua provides insight into the evolution of Asteraceae family and artemisinin biosynthesis.</title>
        <authorList>
            <person name="Shen Q."/>
            <person name="Zhang L."/>
            <person name="Liao Z."/>
            <person name="Wang S."/>
            <person name="Yan T."/>
            <person name="Shi P."/>
            <person name="Liu M."/>
            <person name="Fu X."/>
            <person name="Pan Q."/>
            <person name="Wang Y."/>
            <person name="Lv Z."/>
            <person name="Lu X."/>
            <person name="Zhang F."/>
            <person name="Jiang W."/>
            <person name="Ma Y."/>
            <person name="Chen M."/>
            <person name="Hao X."/>
            <person name="Li L."/>
            <person name="Tang Y."/>
            <person name="Lv G."/>
            <person name="Zhou Y."/>
            <person name="Sun X."/>
            <person name="Brodelius P.E."/>
            <person name="Rose J.K.C."/>
            <person name="Tang K."/>
        </authorList>
    </citation>
    <scope>NUCLEOTIDE SEQUENCE [LARGE SCALE GENOMIC DNA]</scope>
    <source>
        <strain evidence="3">cv. Huhao1</strain>
        <tissue evidence="1">Leaf</tissue>
    </source>
</reference>
<proteinExistence type="predicted"/>
<accession>A0A2U1KX00</accession>
<dbReference type="AlphaFoldDB" id="A0A2U1KX00"/>
<evidence type="ECO:0000313" key="1">
    <source>
        <dbReference type="EMBL" id="PWA41272.1"/>
    </source>
</evidence>